<dbReference type="PANTHER" id="PTHR37822:SF2">
    <property type="entry name" value="SPORE PHOTOPRODUCT LYASE"/>
    <property type="match status" value="1"/>
</dbReference>
<sequence>MIYVVTALYQEAHGFIRELELKKNTAYAPFEVFDNENAGIRLVVTGVGEIAAAAVVAAVCAQDGADAADFLINIGCCAAANAGADSGCETVDSGMDSGYGAAHAAQIGDLYVCHKITEQATGKTFYPDILYRHPWKERELVTGMQPLQRAAAHGALYDMEAAAVYQAGIRFFSPDRMLFLKVVSDFGIAGQERMTAEALTGLLEQHVKEVVAFLTNLREAADEEETLRNDGILQEDETVLERLFAALHCSQTMRASARQYITYAALTGYDWKAELEEWYARGLLPCKDRREGKVRLEELKQVLL</sequence>
<evidence type="ECO:0000313" key="1">
    <source>
        <dbReference type="EMBL" id="AEN97687.1"/>
    </source>
</evidence>
<dbReference type="SUPFAM" id="SSF53167">
    <property type="entry name" value="Purine and uridine phosphorylases"/>
    <property type="match status" value="1"/>
</dbReference>
<dbReference type="Gene3D" id="3.40.50.1580">
    <property type="entry name" value="Nucleoside phosphorylase domain"/>
    <property type="match status" value="1"/>
</dbReference>
<dbReference type="AlphaFoldDB" id="G2SY99"/>
<dbReference type="InterPro" id="IPR035994">
    <property type="entry name" value="Nucleoside_phosphorylase_sf"/>
</dbReference>
<dbReference type="GeneID" id="93724301"/>
<organism evidence="1 2">
    <name type="scientific">Roseburia hominis (strain DSM 16839 / JCM 17582 / NCIMB 14029 / A2-183)</name>
    <dbReference type="NCBI Taxonomy" id="585394"/>
    <lineage>
        <taxon>Bacteria</taxon>
        <taxon>Bacillati</taxon>
        <taxon>Bacillota</taxon>
        <taxon>Clostridia</taxon>
        <taxon>Lachnospirales</taxon>
        <taxon>Lachnospiraceae</taxon>
        <taxon>Roseburia</taxon>
    </lineage>
</organism>
<dbReference type="InterPro" id="IPR049539">
    <property type="entry name" value="SPL"/>
</dbReference>
<dbReference type="Proteomes" id="UP000008178">
    <property type="component" value="Chromosome"/>
</dbReference>
<dbReference type="GO" id="GO:0042601">
    <property type="term" value="C:endospore-forming forespore"/>
    <property type="evidence" value="ECO:0007669"/>
    <property type="project" value="TreeGrafter"/>
</dbReference>
<dbReference type="GO" id="GO:1904047">
    <property type="term" value="F:S-adenosyl-L-methionine binding"/>
    <property type="evidence" value="ECO:0007669"/>
    <property type="project" value="TreeGrafter"/>
</dbReference>
<dbReference type="eggNOG" id="COG0775">
    <property type="taxonomic scope" value="Bacteria"/>
</dbReference>
<dbReference type="GO" id="GO:0009116">
    <property type="term" value="P:nucleoside metabolic process"/>
    <property type="evidence" value="ECO:0007669"/>
    <property type="project" value="InterPro"/>
</dbReference>
<dbReference type="KEGG" id="rho:RHOM_12895"/>
<reference evidence="1 2" key="1">
    <citation type="journal article" date="2015" name="Genome Announc.">
        <title>Complete genome sequence of the human gut symbiont Roseburia hominis.</title>
        <authorList>
            <person name="Travis A.J."/>
            <person name="Kelly D."/>
            <person name="Flint H.J."/>
            <person name="Aminov R.I."/>
        </authorList>
    </citation>
    <scope>NUCLEOTIDE SEQUENCE [LARGE SCALE GENOMIC DNA]</scope>
    <source>
        <strain evidence="2">DSM 16839 / JCM 17582 / NCIMB 14029 / A2-183</strain>
    </source>
</reference>
<dbReference type="GO" id="GO:0003913">
    <property type="term" value="F:DNA photolyase activity"/>
    <property type="evidence" value="ECO:0007669"/>
    <property type="project" value="TreeGrafter"/>
</dbReference>
<proteinExistence type="predicted"/>
<dbReference type="EMBL" id="CP003040">
    <property type="protein sequence ID" value="AEN97687.1"/>
    <property type="molecule type" value="Genomic_DNA"/>
</dbReference>
<dbReference type="HOGENOM" id="CLU_082375_0_0_9"/>
<dbReference type="RefSeq" id="WP_014080693.1">
    <property type="nucleotide sequence ID" value="NC_015977.1"/>
</dbReference>
<dbReference type="STRING" id="585394.RHOM_12895"/>
<dbReference type="OrthoDB" id="21362at2"/>
<evidence type="ECO:0000313" key="2">
    <source>
        <dbReference type="Proteomes" id="UP000008178"/>
    </source>
</evidence>
<keyword evidence="2" id="KW-1185">Reference proteome</keyword>
<protein>
    <submittedName>
        <fullName evidence="1">Spore photoproduct</fullName>
    </submittedName>
</protein>
<dbReference type="BioCyc" id="RHOM585394:G1H02-2565-MONOMER"/>
<gene>
    <name evidence="1" type="ordered locus">RHOM_12895</name>
</gene>
<accession>G2SY99</accession>
<dbReference type="GO" id="GO:0051539">
    <property type="term" value="F:4 iron, 4 sulfur cluster binding"/>
    <property type="evidence" value="ECO:0007669"/>
    <property type="project" value="TreeGrafter"/>
</dbReference>
<name>G2SY99_ROSHA</name>
<dbReference type="PANTHER" id="PTHR37822">
    <property type="entry name" value="SPORE PHOTOPRODUCT LYASE-RELATED"/>
    <property type="match status" value="1"/>
</dbReference>